<dbReference type="Pfam" id="PF13539">
    <property type="entry name" value="Peptidase_M15_4"/>
    <property type="match status" value="1"/>
</dbReference>
<sequence length="160" mass="17870">MSAGAGAAPKPDRDLAKLAPRFRAAVEAALAECNAAGLDAYVYEGYRSEETQRAYYARGRTVIPPERPVTNASSALFGWHAYGLAVDVISRSLLWSETPEWFAKVANIFKRHGCKWGGDWRMRDLPHFQFGRCKPSPSDRARELWLEGGNRRVWEEVGAA</sequence>
<evidence type="ECO:0000259" key="1">
    <source>
        <dbReference type="Pfam" id="PF13539"/>
    </source>
</evidence>
<dbReference type="AlphaFoldDB" id="A0A6H1ZZ14"/>
<proteinExistence type="predicted"/>
<gene>
    <name evidence="2" type="ORF">TM448A02764_0005</name>
</gene>
<dbReference type="InterPro" id="IPR009045">
    <property type="entry name" value="Zn_M74/Hedgehog-like"/>
</dbReference>
<feature type="domain" description="Peptidase M15C" evidence="1">
    <location>
        <begin position="77"/>
        <end position="129"/>
    </location>
</feature>
<dbReference type="CDD" id="cd14845">
    <property type="entry name" value="L-Ala-D-Glu_peptidase_like"/>
    <property type="match status" value="1"/>
</dbReference>
<dbReference type="InterPro" id="IPR039561">
    <property type="entry name" value="Peptidase_M15C"/>
</dbReference>
<evidence type="ECO:0000313" key="2">
    <source>
        <dbReference type="EMBL" id="QJA52505.1"/>
    </source>
</evidence>
<name>A0A6H1ZZ14_9ZZZZ</name>
<reference evidence="2" key="1">
    <citation type="submission" date="2020-03" db="EMBL/GenBank/DDBJ databases">
        <title>The deep terrestrial virosphere.</title>
        <authorList>
            <person name="Holmfeldt K."/>
            <person name="Nilsson E."/>
            <person name="Simone D."/>
            <person name="Lopez-Fernandez M."/>
            <person name="Wu X."/>
            <person name="de Brujin I."/>
            <person name="Lundin D."/>
            <person name="Andersson A."/>
            <person name="Bertilsson S."/>
            <person name="Dopson M."/>
        </authorList>
    </citation>
    <scope>NUCLEOTIDE SEQUENCE</scope>
    <source>
        <strain evidence="2">TM448A02764</strain>
    </source>
</reference>
<accession>A0A6H1ZZ14</accession>
<dbReference type="Gene3D" id="3.30.1380.10">
    <property type="match status" value="1"/>
</dbReference>
<dbReference type="GO" id="GO:0008233">
    <property type="term" value="F:peptidase activity"/>
    <property type="evidence" value="ECO:0007669"/>
    <property type="project" value="InterPro"/>
</dbReference>
<dbReference type="SUPFAM" id="SSF55166">
    <property type="entry name" value="Hedgehog/DD-peptidase"/>
    <property type="match status" value="1"/>
</dbReference>
<protein>
    <submittedName>
        <fullName evidence="2">Putative peptidase</fullName>
    </submittedName>
</protein>
<organism evidence="2">
    <name type="scientific">viral metagenome</name>
    <dbReference type="NCBI Taxonomy" id="1070528"/>
    <lineage>
        <taxon>unclassified sequences</taxon>
        <taxon>metagenomes</taxon>
        <taxon>organismal metagenomes</taxon>
    </lineage>
</organism>
<dbReference type="EMBL" id="MT144345">
    <property type="protein sequence ID" value="QJA52505.1"/>
    <property type="molecule type" value="Genomic_DNA"/>
</dbReference>